<keyword evidence="6" id="KW-0805">Transcription regulation</keyword>
<dbReference type="GO" id="GO:0009505">
    <property type="term" value="C:plant-type cell wall"/>
    <property type="evidence" value="ECO:0007669"/>
    <property type="project" value="TreeGrafter"/>
</dbReference>
<keyword evidence="7" id="KW-0238">DNA-binding</keyword>
<dbReference type="SMART" id="SM00432">
    <property type="entry name" value="MADS"/>
    <property type="match status" value="1"/>
</dbReference>
<keyword evidence="11" id="KW-0964">Secreted</keyword>
<dbReference type="Pfam" id="PF00319">
    <property type="entry name" value="SRF-TF"/>
    <property type="match status" value="1"/>
</dbReference>
<dbReference type="PROSITE" id="PS50066">
    <property type="entry name" value="MADS_BOX_2"/>
    <property type="match status" value="1"/>
</dbReference>
<sequence length="145" mass="15705">MEFPDKNQESDNRRVTFCKLRNGLLKKAYELSVLRVAEVALIVFSSLYEYSNKRLARSKPMEARLASIIAVVVTSFALLDPAASTHTILSARAGNNQSPLVVGFTYIQGAAAKGAVCLDGTLPGYHFHPGFGAGANSWLVDLEVC</sequence>
<dbReference type="SUPFAM" id="SSF55455">
    <property type="entry name" value="SRF-like"/>
    <property type="match status" value="1"/>
</dbReference>
<keyword evidence="9" id="KW-0539">Nucleus</keyword>
<evidence type="ECO:0000256" key="10">
    <source>
        <dbReference type="ARBA" id="ARBA00023316"/>
    </source>
</evidence>
<evidence type="ECO:0000313" key="13">
    <source>
        <dbReference type="EMBL" id="GAA0165383.1"/>
    </source>
</evidence>
<evidence type="ECO:0000256" key="2">
    <source>
        <dbReference type="ARBA" id="ARBA00004123"/>
    </source>
</evidence>
<gene>
    <name evidence="13" type="ORF">LIER_39971</name>
</gene>
<evidence type="ECO:0000256" key="7">
    <source>
        <dbReference type="ARBA" id="ARBA00023125"/>
    </source>
</evidence>
<comment type="function">
    <text evidence="1 11">Hydrolyzes acetyl esters in homogalacturonan regions of pectin. In type I primary cell wall, galacturonic acid residues of pectin can be acetylated at the O-2 and O-3 positions. Decreasing the degree of acetylation of pectin gels in vitro alters their physical properties.</text>
</comment>
<keyword evidence="10 11" id="KW-0961">Cell wall biogenesis/degradation</keyword>
<dbReference type="Proteomes" id="UP001454036">
    <property type="component" value="Unassembled WGS sequence"/>
</dbReference>
<evidence type="ECO:0000256" key="1">
    <source>
        <dbReference type="ARBA" id="ARBA00003534"/>
    </source>
</evidence>
<dbReference type="Pfam" id="PF03283">
    <property type="entry name" value="PAE"/>
    <property type="match status" value="1"/>
</dbReference>
<dbReference type="Gene3D" id="3.40.1810.10">
    <property type="entry name" value="Transcription factor, MADS-box"/>
    <property type="match status" value="1"/>
</dbReference>
<feature type="domain" description="MADS-box" evidence="12">
    <location>
        <begin position="8"/>
        <end position="46"/>
    </location>
</feature>
<comment type="subcellular location">
    <subcellularLocation>
        <location evidence="2">Nucleus</location>
    </subcellularLocation>
    <subcellularLocation>
        <location evidence="3 11">Secreted</location>
        <location evidence="3 11">Cell wall</location>
    </subcellularLocation>
</comment>
<reference evidence="13 14" key="1">
    <citation type="submission" date="2024-01" db="EMBL/GenBank/DDBJ databases">
        <title>The complete chloroplast genome sequence of Lithospermum erythrorhizon: insights into the phylogenetic relationship among Boraginaceae species and the maternal lineages of purple gromwells.</title>
        <authorList>
            <person name="Okada T."/>
            <person name="Watanabe K."/>
        </authorList>
    </citation>
    <scope>NUCLEOTIDE SEQUENCE [LARGE SCALE GENOMIC DNA]</scope>
</reference>
<keyword evidence="11" id="KW-0378">Hydrolase</keyword>
<evidence type="ECO:0000256" key="9">
    <source>
        <dbReference type="ARBA" id="ARBA00023242"/>
    </source>
</evidence>
<evidence type="ECO:0000313" key="14">
    <source>
        <dbReference type="Proteomes" id="UP001454036"/>
    </source>
</evidence>
<dbReference type="InterPro" id="IPR036879">
    <property type="entry name" value="TF_MADSbox_sf"/>
</dbReference>
<keyword evidence="14" id="KW-1185">Reference proteome</keyword>
<dbReference type="PANTHER" id="PTHR21562:SF5">
    <property type="entry name" value="PECTIN ACETYLESTERASE 12"/>
    <property type="match status" value="1"/>
</dbReference>
<dbReference type="GO" id="GO:0005634">
    <property type="term" value="C:nucleus"/>
    <property type="evidence" value="ECO:0007669"/>
    <property type="project" value="UniProtKB-SubCell"/>
</dbReference>
<protein>
    <recommendedName>
        <fullName evidence="11">Pectin acetylesterase</fullName>
        <ecNumber evidence="11">3.1.1.-</ecNumber>
    </recommendedName>
</protein>
<keyword evidence="8" id="KW-0804">Transcription</keyword>
<accession>A0AAV3QNX1</accession>
<evidence type="ECO:0000259" key="12">
    <source>
        <dbReference type="PROSITE" id="PS50066"/>
    </source>
</evidence>
<evidence type="ECO:0000256" key="5">
    <source>
        <dbReference type="ARBA" id="ARBA00022512"/>
    </source>
</evidence>
<evidence type="ECO:0000256" key="11">
    <source>
        <dbReference type="RuleBase" id="RU363114"/>
    </source>
</evidence>
<dbReference type="GO" id="GO:0003677">
    <property type="term" value="F:DNA binding"/>
    <property type="evidence" value="ECO:0007669"/>
    <property type="project" value="UniProtKB-KW"/>
</dbReference>
<evidence type="ECO:0000256" key="3">
    <source>
        <dbReference type="ARBA" id="ARBA00004191"/>
    </source>
</evidence>
<name>A0AAV3QNX1_LITER</name>
<dbReference type="EC" id="3.1.1.-" evidence="11"/>
<evidence type="ECO:0000256" key="4">
    <source>
        <dbReference type="ARBA" id="ARBA00005784"/>
    </source>
</evidence>
<dbReference type="GO" id="GO:0071555">
    <property type="term" value="P:cell wall organization"/>
    <property type="evidence" value="ECO:0007669"/>
    <property type="project" value="UniProtKB-KW"/>
</dbReference>
<evidence type="ECO:0000256" key="8">
    <source>
        <dbReference type="ARBA" id="ARBA00023163"/>
    </source>
</evidence>
<comment type="similarity">
    <text evidence="4 11">Belongs to the pectinacetylesterase family.</text>
</comment>
<dbReference type="InterPro" id="IPR004963">
    <property type="entry name" value="PAE/NOTUM"/>
</dbReference>
<dbReference type="EMBL" id="BAABME010022263">
    <property type="protein sequence ID" value="GAA0165383.1"/>
    <property type="molecule type" value="Genomic_DNA"/>
</dbReference>
<organism evidence="13 14">
    <name type="scientific">Lithospermum erythrorhizon</name>
    <name type="common">Purple gromwell</name>
    <name type="synonym">Lithospermum officinale var. erythrorhizon</name>
    <dbReference type="NCBI Taxonomy" id="34254"/>
    <lineage>
        <taxon>Eukaryota</taxon>
        <taxon>Viridiplantae</taxon>
        <taxon>Streptophyta</taxon>
        <taxon>Embryophyta</taxon>
        <taxon>Tracheophyta</taxon>
        <taxon>Spermatophyta</taxon>
        <taxon>Magnoliopsida</taxon>
        <taxon>eudicotyledons</taxon>
        <taxon>Gunneridae</taxon>
        <taxon>Pentapetalae</taxon>
        <taxon>asterids</taxon>
        <taxon>lamiids</taxon>
        <taxon>Boraginales</taxon>
        <taxon>Boraginaceae</taxon>
        <taxon>Boraginoideae</taxon>
        <taxon>Lithospermeae</taxon>
        <taxon>Lithospermum</taxon>
    </lineage>
</organism>
<dbReference type="PRINTS" id="PR00404">
    <property type="entry name" value="MADSDOMAIN"/>
</dbReference>
<dbReference type="GO" id="GO:0052793">
    <property type="term" value="F:pectin acetylesterase activity"/>
    <property type="evidence" value="ECO:0007669"/>
    <property type="project" value="TreeGrafter"/>
</dbReference>
<evidence type="ECO:0000256" key="6">
    <source>
        <dbReference type="ARBA" id="ARBA00023015"/>
    </source>
</evidence>
<dbReference type="PANTHER" id="PTHR21562">
    <property type="entry name" value="NOTUM-RELATED"/>
    <property type="match status" value="1"/>
</dbReference>
<dbReference type="InterPro" id="IPR002100">
    <property type="entry name" value="TF_MADSbox"/>
</dbReference>
<dbReference type="GO" id="GO:0046983">
    <property type="term" value="F:protein dimerization activity"/>
    <property type="evidence" value="ECO:0007669"/>
    <property type="project" value="InterPro"/>
</dbReference>
<dbReference type="AlphaFoldDB" id="A0AAV3QNX1"/>
<proteinExistence type="inferred from homology"/>
<keyword evidence="5 11" id="KW-0134">Cell wall</keyword>
<comment type="caution">
    <text evidence="13">The sequence shown here is derived from an EMBL/GenBank/DDBJ whole genome shotgun (WGS) entry which is preliminary data.</text>
</comment>